<dbReference type="OrthoDB" id="5396211at2"/>
<protein>
    <submittedName>
        <fullName evidence="1">Ferredoxin</fullName>
    </submittedName>
</protein>
<proteinExistence type="predicted"/>
<evidence type="ECO:0000313" key="1">
    <source>
        <dbReference type="EMBL" id="OMG86477.1"/>
    </source>
</evidence>
<dbReference type="PANTHER" id="PTHR37310:SF1">
    <property type="entry name" value="CYTOPLASMIC PROTEIN"/>
    <property type="match status" value="1"/>
</dbReference>
<dbReference type="CDD" id="cd08026">
    <property type="entry name" value="DUF326"/>
    <property type="match status" value="1"/>
</dbReference>
<dbReference type="Gene3D" id="1.20.1270.360">
    <property type="match status" value="1"/>
</dbReference>
<dbReference type="RefSeq" id="WP_076412480.1">
    <property type="nucleotide sequence ID" value="NZ_AP028040.1"/>
</dbReference>
<dbReference type="InterPro" id="IPR005560">
    <property type="entry name" value="Csp_YhjQ"/>
</dbReference>
<evidence type="ECO:0000313" key="2">
    <source>
        <dbReference type="Proteomes" id="UP000187251"/>
    </source>
</evidence>
<dbReference type="Proteomes" id="UP000187251">
    <property type="component" value="Unassembled WGS sequence"/>
</dbReference>
<organism evidence="1 2">
    <name type="scientific">Alcaligenes xylosoxydans xylosoxydans</name>
    <name type="common">Achromobacter xylosoxidans</name>
    <dbReference type="NCBI Taxonomy" id="85698"/>
    <lineage>
        <taxon>Bacteria</taxon>
        <taxon>Pseudomonadati</taxon>
        <taxon>Pseudomonadota</taxon>
        <taxon>Betaproteobacteria</taxon>
        <taxon>Burkholderiales</taxon>
        <taxon>Alcaligenaceae</taxon>
        <taxon>Achromobacter</taxon>
    </lineage>
</organism>
<accession>A0A1R1JT41</accession>
<name>A0A1R1JT41_ALCXX</name>
<dbReference type="AlphaFoldDB" id="A0A1R1JT41"/>
<dbReference type="EMBL" id="MJMN01000015">
    <property type="protein sequence ID" value="OMG86477.1"/>
    <property type="molecule type" value="Genomic_DNA"/>
</dbReference>
<sequence length="109" mass="11666">MPGNDKDIEACTRLCLDCYRTCLQTASQHCLEAGGEHVEPGHLRLMLACAEICRTAAHTMLIGIEQHGRVCAACAEICRACADSCAGLDGMSECEQACKRCAQACEKMG</sequence>
<dbReference type="PANTHER" id="PTHR37310">
    <property type="entry name" value="CYTOPLASMIC PROTEIN-RELATED"/>
    <property type="match status" value="1"/>
</dbReference>
<dbReference type="InterPro" id="IPR044543">
    <property type="entry name" value="YHJQ-like"/>
</dbReference>
<reference evidence="1 2" key="1">
    <citation type="submission" date="2016-09" db="EMBL/GenBank/DDBJ databases">
        <title>Phylogenomics of Achromobacter.</title>
        <authorList>
            <person name="Jeukens J."/>
            <person name="Freschi L."/>
            <person name="Vincent A.T."/>
            <person name="Emond-Rheault J.-G."/>
            <person name="Kukavica-Ibrulj I."/>
            <person name="Charette S.J."/>
            <person name="Levesque R.C."/>
        </authorList>
    </citation>
    <scope>NUCLEOTIDE SEQUENCE [LARGE SCALE GENOMIC DNA]</scope>
    <source>
        <strain evidence="1 2">AUS488</strain>
    </source>
</reference>
<comment type="caution">
    <text evidence="1">The sequence shown here is derived from an EMBL/GenBank/DDBJ whole genome shotgun (WGS) entry which is preliminary data.</text>
</comment>
<dbReference type="Pfam" id="PF03860">
    <property type="entry name" value="Csp"/>
    <property type="match status" value="1"/>
</dbReference>
<gene>
    <name evidence="1" type="ORF">BIZ92_26575</name>
</gene>